<comment type="pathway">
    <text evidence="9 10">Porphyrin-containing compound metabolism; protoheme biosynthesis; protoheme from protoporphyrin-IX: step 1/1.</text>
</comment>
<evidence type="ECO:0000313" key="11">
    <source>
        <dbReference type="EMBL" id="RCS23925.1"/>
    </source>
</evidence>
<dbReference type="Pfam" id="PF00762">
    <property type="entry name" value="Ferrochelatase"/>
    <property type="match status" value="1"/>
</dbReference>
<comment type="caution">
    <text evidence="11">The sequence shown here is derived from an EMBL/GenBank/DDBJ whole genome shotgun (WGS) entry which is preliminary data.</text>
</comment>
<comment type="catalytic activity">
    <reaction evidence="9 10">
        <text>heme b + 2 H(+) = protoporphyrin IX + Fe(2+)</text>
        <dbReference type="Rhea" id="RHEA:22584"/>
        <dbReference type="ChEBI" id="CHEBI:15378"/>
        <dbReference type="ChEBI" id="CHEBI:29033"/>
        <dbReference type="ChEBI" id="CHEBI:57306"/>
        <dbReference type="ChEBI" id="CHEBI:60344"/>
        <dbReference type="EC" id="4.98.1.1"/>
    </reaction>
</comment>
<evidence type="ECO:0000256" key="2">
    <source>
        <dbReference type="ARBA" id="ARBA00022490"/>
    </source>
</evidence>
<sequence>MSATGRTRVKRASAAEAPCANDIVLPTPKVGVLLVNLGTPDGTDFTSMRRYLKEFLSDKRVIEWPRAIWYPVLYGIVLNTRPTKSGSNYERIWNREKNESPLRTFTHSQAEKLSGVLKDQPNIVVDWAMRYGQPSIETVLTRLREQGCQRIVMFPLYPQYSATTTATVNDKFFEALMKTRFMPAVRTVPSYEDEPVYIDALARSIEKHLATLDFEPEVVIASYHGIPQSYAKRGDPYPSHCLTTSRLLRERLGWDEKKLQTCFQSRFGPEEWLQPYTDKTIEQLARDGVKSIAVFNPGFVSDCLETLDEIGNEAAESFHEHGGVNFSHIPCLNDSAEGMSVIETLVRRELQGWVR</sequence>
<comment type="subcellular location">
    <subcellularLocation>
        <location evidence="9 10">Cytoplasm</location>
    </subcellularLocation>
</comment>
<dbReference type="InterPro" id="IPR033659">
    <property type="entry name" value="Ferrochelatase_N"/>
</dbReference>
<feature type="binding site" evidence="9">
    <location>
        <position position="305"/>
    </location>
    <ligand>
        <name>Fe(2+)</name>
        <dbReference type="ChEBI" id="CHEBI:29033"/>
    </ligand>
</feature>
<dbReference type="AlphaFoldDB" id="A0A368K5K4"/>
<dbReference type="GO" id="GO:0004325">
    <property type="term" value="F:ferrochelatase activity"/>
    <property type="evidence" value="ECO:0007669"/>
    <property type="project" value="UniProtKB-UniRule"/>
</dbReference>
<keyword evidence="4 9" id="KW-0408">Iron</keyword>
<comment type="similarity">
    <text evidence="1 9 10">Belongs to the ferrochelatase family.</text>
</comment>
<evidence type="ECO:0000313" key="12">
    <source>
        <dbReference type="Proteomes" id="UP000253420"/>
    </source>
</evidence>
<gene>
    <name evidence="9" type="primary">hemH</name>
    <name evidence="11" type="ORF">DUT91_11740</name>
</gene>
<proteinExistence type="inferred from homology"/>
<comment type="catalytic activity">
    <reaction evidence="8">
        <text>Fe-coproporphyrin III + 2 H(+) = coproporphyrin III + Fe(2+)</text>
        <dbReference type="Rhea" id="RHEA:49572"/>
        <dbReference type="ChEBI" id="CHEBI:15378"/>
        <dbReference type="ChEBI" id="CHEBI:29033"/>
        <dbReference type="ChEBI" id="CHEBI:68438"/>
        <dbReference type="ChEBI" id="CHEBI:131725"/>
        <dbReference type="EC" id="4.99.1.9"/>
    </reaction>
    <physiologicalReaction direction="right-to-left" evidence="8">
        <dbReference type="Rhea" id="RHEA:49574"/>
    </physiologicalReaction>
</comment>
<evidence type="ECO:0000256" key="9">
    <source>
        <dbReference type="HAMAP-Rule" id="MF_00323"/>
    </source>
</evidence>
<dbReference type="EC" id="4.98.1.1" evidence="9 10"/>
<dbReference type="PANTHER" id="PTHR11108">
    <property type="entry name" value="FERROCHELATASE"/>
    <property type="match status" value="1"/>
</dbReference>
<dbReference type="PROSITE" id="PS00534">
    <property type="entry name" value="FERROCHELATASE"/>
    <property type="match status" value="1"/>
</dbReference>
<organism evidence="11 12">
    <name type="scientific">Phyllobacterium salinisoli</name>
    <dbReference type="NCBI Taxonomy" id="1899321"/>
    <lineage>
        <taxon>Bacteria</taxon>
        <taxon>Pseudomonadati</taxon>
        <taxon>Pseudomonadota</taxon>
        <taxon>Alphaproteobacteria</taxon>
        <taxon>Hyphomicrobiales</taxon>
        <taxon>Phyllobacteriaceae</taxon>
        <taxon>Phyllobacterium</taxon>
    </lineage>
</organism>
<dbReference type="GO" id="GO:0046872">
    <property type="term" value="F:metal ion binding"/>
    <property type="evidence" value="ECO:0007669"/>
    <property type="project" value="UniProtKB-KW"/>
</dbReference>
<reference evidence="11 12" key="1">
    <citation type="submission" date="2018-07" db="EMBL/GenBank/DDBJ databases">
        <title>The draft genome of Phyllobacterium salinisoli.</title>
        <authorList>
            <person name="Liu L."/>
            <person name="Li L."/>
            <person name="Zhang X."/>
            <person name="Liang L."/>
        </authorList>
    </citation>
    <scope>NUCLEOTIDE SEQUENCE [LARGE SCALE GENOMIC DNA]</scope>
    <source>
        <strain evidence="11 12">LLAN61</strain>
    </source>
</reference>
<dbReference type="SUPFAM" id="SSF53800">
    <property type="entry name" value="Chelatase"/>
    <property type="match status" value="1"/>
</dbReference>
<evidence type="ECO:0000256" key="4">
    <source>
        <dbReference type="ARBA" id="ARBA00023004"/>
    </source>
</evidence>
<dbReference type="EMBL" id="QOZG01000004">
    <property type="protein sequence ID" value="RCS23925.1"/>
    <property type="molecule type" value="Genomic_DNA"/>
</dbReference>
<evidence type="ECO:0000256" key="10">
    <source>
        <dbReference type="RuleBase" id="RU000607"/>
    </source>
</evidence>
<feature type="binding site" evidence="9">
    <location>
        <position position="224"/>
    </location>
    <ligand>
        <name>Fe(2+)</name>
        <dbReference type="ChEBI" id="CHEBI:29033"/>
    </ligand>
</feature>
<dbReference type="PANTHER" id="PTHR11108:SF1">
    <property type="entry name" value="FERROCHELATASE, MITOCHONDRIAL"/>
    <property type="match status" value="1"/>
</dbReference>
<dbReference type="Gene3D" id="3.40.50.1400">
    <property type="match status" value="2"/>
</dbReference>
<evidence type="ECO:0000256" key="5">
    <source>
        <dbReference type="ARBA" id="ARBA00023133"/>
    </source>
</evidence>
<keyword evidence="3 9" id="KW-0479">Metal-binding</keyword>
<dbReference type="GO" id="GO:0005737">
    <property type="term" value="C:cytoplasm"/>
    <property type="evidence" value="ECO:0007669"/>
    <property type="project" value="UniProtKB-SubCell"/>
</dbReference>
<evidence type="ECO:0000256" key="7">
    <source>
        <dbReference type="ARBA" id="ARBA00023244"/>
    </source>
</evidence>
<dbReference type="Proteomes" id="UP000253420">
    <property type="component" value="Unassembled WGS sequence"/>
</dbReference>
<evidence type="ECO:0000256" key="6">
    <source>
        <dbReference type="ARBA" id="ARBA00023239"/>
    </source>
</evidence>
<keyword evidence="7 9" id="KW-0627">Porphyrin biosynthesis</keyword>
<keyword evidence="5 9" id="KW-0350">Heme biosynthesis</keyword>
<dbReference type="NCBIfam" id="TIGR00109">
    <property type="entry name" value="hemH"/>
    <property type="match status" value="1"/>
</dbReference>
<dbReference type="InterPro" id="IPR019772">
    <property type="entry name" value="Ferrochelatase_AS"/>
</dbReference>
<dbReference type="InterPro" id="IPR001015">
    <property type="entry name" value="Ferrochelatase"/>
</dbReference>
<keyword evidence="12" id="KW-1185">Reference proteome</keyword>
<keyword evidence="6 9" id="KW-0456">Lyase</keyword>
<accession>A0A368K5K4</accession>
<evidence type="ECO:0000256" key="8">
    <source>
        <dbReference type="ARBA" id="ARBA00024536"/>
    </source>
</evidence>
<evidence type="ECO:0000256" key="3">
    <source>
        <dbReference type="ARBA" id="ARBA00022723"/>
    </source>
</evidence>
<protein>
    <recommendedName>
        <fullName evidence="9 10">Ferrochelatase</fullName>
        <ecNumber evidence="9 10">4.98.1.1</ecNumber>
    </recommendedName>
    <alternativeName>
        <fullName evidence="9">Heme synthase</fullName>
    </alternativeName>
    <alternativeName>
        <fullName evidence="9">Protoheme ferro-lyase</fullName>
    </alternativeName>
</protein>
<comment type="function">
    <text evidence="9 10">Catalyzes the ferrous insertion into protoporphyrin IX.</text>
</comment>
<dbReference type="UniPathway" id="UPA00252">
    <property type="reaction ID" value="UER00325"/>
</dbReference>
<dbReference type="HAMAP" id="MF_00323">
    <property type="entry name" value="Ferrochelatase"/>
    <property type="match status" value="1"/>
</dbReference>
<dbReference type="FunFam" id="3.40.50.1400:FF:000002">
    <property type="entry name" value="Ferrochelatase"/>
    <property type="match status" value="1"/>
</dbReference>
<dbReference type="CDD" id="cd00419">
    <property type="entry name" value="Ferrochelatase_C"/>
    <property type="match status" value="1"/>
</dbReference>
<dbReference type="OrthoDB" id="9809741at2"/>
<dbReference type="RefSeq" id="WP_114440563.1">
    <property type="nucleotide sequence ID" value="NZ_QOZG01000004.1"/>
</dbReference>
<dbReference type="InterPro" id="IPR033644">
    <property type="entry name" value="Ferrochelatase_C"/>
</dbReference>
<dbReference type="GO" id="GO:0006783">
    <property type="term" value="P:heme biosynthetic process"/>
    <property type="evidence" value="ECO:0007669"/>
    <property type="project" value="UniProtKB-UniRule"/>
</dbReference>
<dbReference type="CDD" id="cd03411">
    <property type="entry name" value="Ferrochelatase_N"/>
    <property type="match status" value="1"/>
</dbReference>
<keyword evidence="2 9" id="KW-0963">Cytoplasm</keyword>
<name>A0A368K5K4_9HYPH</name>
<evidence type="ECO:0000256" key="1">
    <source>
        <dbReference type="ARBA" id="ARBA00007718"/>
    </source>
</evidence>